<evidence type="ECO:0000313" key="3">
    <source>
        <dbReference type="Proteomes" id="UP000178603"/>
    </source>
</evidence>
<protein>
    <submittedName>
        <fullName evidence="2">Uncharacterized protein</fullName>
    </submittedName>
</protein>
<evidence type="ECO:0000256" key="1">
    <source>
        <dbReference type="SAM" id="MobiDB-lite"/>
    </source>
</evidence>
<comment type="caution">
    <text evidence="2">The sequence shown here is derived from an EMBL/GenBank/DDBJ whole genome shotgun (WGS) entry which is preliminary data.</text>
</comment>
<proteinExistence type="predicted"/>
<dbReference type="EMBL" id="MGGW01000004">
    <property type="protein sequence ID" value="OGM55235.1"/>
    <property type="molecule type" value="Genomic_DNA"/>
</dbReference>
<reference evidence="2 3" key="1">
    <citation type="journal article" date="2016" name="Nat. Commun.">
        <title>Thousands of microbial genomes shed light on interconnected biogeochemical processes in an aquifer system.</title>
        <authorList>
            <person name="Anantharaman K."/>
            <person name="Brown C.T."/>
            <person name="Hug L.A."/>
            <person name="Sharon I."/>
            <person name="Castelle C.J."/>
            <person name="Probst A.J."/>
            <person name="Thomas B.C."/>
            <person name="Singh A."/>
            <person name="Wilkins M.J."/>
            <person name="Karaoz U."/>
            <person name="Brodie E.L."/>
            <person name="Williams K.H."/>
            <person name="Hubbard S.S."/>
            <person name="Banfield J.F."/>
        </authorList>
    </citation>
    <scope>NUCLEOTIDE SEQUENCE [LARGE SCALE GENOMIC DNA]</scope>
</reference>
<sequence length="87" mass="9043">MEGGDAGVKEGLGEGQETGSEAQATADAGARLRNATDFDPSHAPAQPVKPDLDATIRAGRTPAETSRLQQLSQTLKSLVQGNRSQNL</sequence>
<dbReference type="Proteomes" id="UP000178603">
    <property type="component" value="Unassembled WGS sequence"/>
</dbReference>
<organism evidence="2 3">
    <name type="scientific">Candidatus Woesebacteria bacterium RIFCSPHIGHO2_12_FULL_41_24</name>
    <dbReference type="NCBI Taxonomy" id="1802510"/>
    <lineage>
        <taxon>Bacteria</taxon>
        <taxon>Candidatus Woeseibacteriota</taxon>
    </lineage>
</organism>
<dbReference type="AlphaFoldDB" id="A0A1F8AVH5"/>
<feature type="region of interest" description="Disordered" evidence="1">
    <location>
        <begin position="1"/>
        <end position="87"/>
    </location>
</feature>
<name>A0A1F8AVH5_9BACT</name>
<accession>A0A1F8AVH5</accession>
<gene>
    <name evidence="2" type="ORF">A3E44_03040</name>
</gene>
<feature type="compositionally biased region" description="Polar residues" evidence="1">
    <location>
        <begin position="63"/>
        <end position="87"/>
    </location>
</feature>
<evidence type="ECO:0000313" key="2">
    <source>
        <dbReference type="EMBL" id="OGM55235.1"/>
    </source>
</evidence>